<evidence type="ECO:0000313" key="2">
    <source>
        <dbReference type="EMBL" id="BCM24144.1"/>
    </source>
</evidence>
<name>A0A8D5GCP6_9PROT</name>
<reference evidence="2" key="1">
    <citation type="journal article" date="2021" name="Arch. Microbiol.">
        <title>Methyloradius palustris gen. nov., sp. nov., a methanol-oxidizing bacterium isolated from snow.</title>
        <authorList>
            <person name="Miyadera T."/>
            <person name="Kojima H."/>
            <person name="Fukui M."/>
        </authorList>
    </citation>
    <scope>NUCLEOTIDE SEQUENCE</scope>
    <source>
        <strain evidence="2">Zm11</strain>
    </source>
</reference>
<keyword evidence="1" id="KW-0732">Signal</keyword>
<organism evidence="2 3">
    <name type="scientific">Methyloradius palustris</name>
    <dbReference type="NCBI Taxonomy" id="2778876"/>
    <lineage>
        <taxon>Bacteria</taxon>
        <taxon>Pseudomonadati</taxon>
        <taxon>Pseudomonadota</taxon>
        <taxon>Betaproteobacteria</taxon>
        <taxon>Nitrosomonadales</taxon>
        <taxon>Methylophilaceae</taxon>
        <taxon>Methyloradius</taxon>
    </lineage>
</organism>
<dbReference type="Proteomes" id="UP000826722">
    <property type="component" value="Chromosome"/>
</dbReference>
<keyword evidence="3" id="KW-1185">Reference proteome</keyword>
<feature type="chain" id="PRO_5034975798" description="Lipoprotein" evidence="1">
    <location>
        <begin position="23"/>
        <end position="129"/>
    </location>
</feature>
<feature type="signal peptide" evidence="1">
    <location>
        <begin position="1"/>
        <end position="22"/>
    </location>
</feature>
<dbReference type="RefSeq" id="WP_221764700.1">
    <property type="nucleotide sequence ID" value="NZ_AP024110.1"/>
</dbReference>
<gene>
    <name evidence="2" type="ORF">ZMTM_04030</name>
</gene>
<sequence>MKNIIVPLLPTGLLVLAGLLSACSQQQLIQKNASYIRGGYAEEVMMQMGDDTVSQCTIDLSNIQTSLISRSYDAKLVDGRLVSGKVVERWNVHNCEKQNIQYIVTVKGNNSGMDDVSVMRQPTHLAANN</sequence>
<dbReference type="AlphaFoldDB" id="A0A8D5GCP6"/>
<evidence type="ECO:0008006" key="4">
    <source>
        <dbReference type="Google" id="ProtNLM"/>
    </source>
</evidence>
<evidence type="ECO:0000256" key="1">
    <source>
        <dbReference type="SAM" id="SignalP"/>
    </source>
</evidence>
<accession>A0A8D5GCP6</accession>
<dbReference type="EMBL" id="AP024110">
    <property type="protein sequence ID" value="BCM24144.1"/>
    <property type="molecule type" value="Genomic_DNA"/>
</dbReference>
<dbReference type="KEGG" id="mpau:ZMTM_04030"/>
<proteinExistence type="predicted"/>
<dbReference type="PROSITE" id="PS51257">
    <property type="entry name" value="PROKAR_LIPOPROTEIN"/>
    <property type="match status" value="1"/>
</dbReference>
<evidence type="ECO:0000313" key="3">
    <source>
        <dbReference type="Proteomes" id="UP000826722"/>
    </source>
</evidence>
<protein>
    <recommendedName>
        <fullName evidence="4">Lipoprotein</fullName>
    </recommendedName>
</protein>